<reference evidence="1 2" key="1">
    <citation type="submission" date="2018-06" db="EMBL/GenBank/DDBJ databases">
        <title>Genomic Encyclopedia of Type Strains, Phase IV (KMG-IV): sequencing the most valuable type-strain genomes for metagenomic binning, comparative biology and taxonomic classification.</title>
        <authorList>
            <person name="Goeker M."/>
        </authorList>
    </citation>
    <scope>NUCLEOTIDE SEQUENCE [LARGE SCALE GENOMIC DNA]</scope>
    <source>
        <strain evidence="1 2">DSM 25532</strain>
    </source>
</reference>
<comment type="caution">
    <text evidence="1">The sequence shown here is derived from an EMBL/GenBank/DDBJ whole genome shotgun (WGS) entry which is preliminary data.</text>
</comment>
<protein>
    <submittedName>
        <fullName evidence="1">Uncharacterized protein</fullName>
    </submittedName>
</protein>
<proteinExistence type="predicted"/>
<dbReference type="AlphaFoldDB" id="A0A366H039"/>
<dbReference type="Proteomes" id="UP000253426">
    <property type="component" value="Unassembled WGS sequence"/>
</dbReference>
<sequence>MGICMLAGEYYIAHGQWPATREHLEVQTQSVLELAQGDVTDDEAVEIASFLDRFDLVELHKKGKNLVIHYRITIDKKTVENTLMLRPKATVDEIIHSSIEGL</sequence>
<keyword evidence="2" id="KW-1185">Reference proteome</keyword>
<organism evidence="1 2">
    <name type="scientific">Roseimicrobium gellanilyticum</name>
    <dbReference type="NCBI Taxonomy" id="748857"/>
    <lineage>
        <taxon>Bacteria</taxon>
        <taxon>Pseudomonadati</taxon>
        <taxon>Verrucomicrobiota</taxon>
        <taxon>Verrucomicrobiia</taxon>
        <taxon>Verrucomicrobiales</taxon>
        <taxon>Verrucomicrobiaceae</taxon>
        <taxon>Roseimicrobium</taxon>
    </lineage>
</organism>
<evidence type="ECO:0000313" key="2">
    <source>
        <dbReference type="Proteomes" id="UP000253426"/>
    </source>
</evidence>
<gene>
    <name evidence="1" type="ORF">DES53_12515</name>
</gene>
<name>A0A366H039_9BACT</name>
<evidence type="ECO:0000313" key="1">
    <source>
        <dbReference type="EMBL" id="RBP35189.1"/>
    </source>
</evidence>
<accession>A0A366H039</accession>
<dbReference type="EMBL" id="QNRR01000025">
    <property type="protein sequence ID" value="RBP35189.1"/>
    <property type="molecule type" value="Genomic_DNA"/>
</dbReference>